<dbReference type="SUPFAM" id="SSF50022">
    <property type="entry name" value="ISP domain"/>
    <property type="match status" value="1"/>
</dbReference>
<dbReference type="OrthoDB" id="1637982at2759"/>
<protein>
    <submittedName>
        <fullName evidence="1">Ubiquinol-cytochrome C reductase iron-sulfur subunit</fullName>
    </submittedName>
</protein>
<dbReference type="EMBL" id="BJWL01000211">
    <property type="protein sequence ID" value="GFS34390.1"/>
    <property type="molecule type" value="Genomic_DNA"/>
</dbReference>
<reference evidence="2" key="1">
    <citation type="submission" date="2019-07" db="EMBL/GenBank/DDBJ databases">
        <title>De Novo Assembly of kiwifruit Actinidia rufa.</title>
        <authorList>
            <person name="Sugita-Konishi S."/>
            <person name="Sato K."/>
            <person name="Mori E."/>
            <person name="Abe Y."/>
            <person name="Kisaki G."/>
            <person name="Hamano K."/>
            <person name="Suezawa K."/>
            <person name="Otani M."/>
            <person name="Fukuda T."/>
            <person name="Manabe T."/>
            <person name="Gomi K."/>
            <person name="Tabuchi M."/>
            <person name="Akimitsu K."/>
            <person name="Kataoka I."/>
        </authorList>
    </citation>
    <scope>NUCLEOTIDE SEQUENCE [LARGE SCALE GENOMIC DNA]</scope>
    <source>
        <strain evidence="2">cv. Fuchu</strain>
    </source>
</reference>
<dbReference type="InterPro" id="IPR014349">
    <property type="entry name" value="Rieske_Fe-S_prot"/>
</dbReference>
<accession>A0A7J0DHQ3</accession>
<keyword evidence="2" id="KW-1185">Reference proteome</keyword>
<evidence type="ECO:0000313" key="2">
    <source>
        <dbReference type="Proteomes" id="UP000585474"/>
    </source>
</evidence>
<comment type="caution">
    <text evidence="1">The sequence shown here is derived from an EMBL/GenBank/DDBJ whole genome shotgun (WGS) entry which is preliminary data.</text>
</comment>
<evidence type="ECO:0000313" key="1">
    <source>
        <dbReference type="EMBL" id="GFS34390.1"/>
    </source>
</evidence>
<dbReference type="Gene3D" id="2.102.10.10">
    <property type="entry name" value="Rieske [2Fe-2S] iron-sulphur domain"/>
    <property type="match status" value="1"/>
</dbReference>
<sequence length="173" mass="19090">MMVVAGFASELITQNKENSIVPDIPPTIVDVKNPTSKIVYDEHNHERYPPACHPSKDVIALSSLEVDVSNIEPGSTITVKWRGRPVFIRHRTEEDIREANSVDIRSFATRSMIGKELKNQNGFLLLGSALIWVASPYQMQVTMVGGFCPCQGSHYDIVGSTLQSGGTHLHFLG</sequence>
<gene>
    <name evidence="1" type="ORF">Acr_00g0033750</name>
</gene>
<name>A0A7J0DHQ3_9ERIC</name>
<dbReference type="AlphaFoldDB" id="A0A7J0DHQ3"/>
<dbReference type="Proteomes" id="UP000585474">
    <property type="component" value="Unassembled WGS sequence"/>
</dbReference>
<dbReference type="InterPro" id="IPR036922">
    <property type="entry name" value="Rieske_2Fe-2S_sf"/>
</dbReference>
<dbReference type="PANTHER" id="PTHR10134">
    <property type="entry name" value="CYTOCHROME B-C1 COMPLEX SUBUNIT RIESKE, MITOCHONDRIAL"/>
    <property type="match status" value="1"/>
</dbReference>
<organism evidence="1 2">
    <name type="scientific">Actinidia rufa</name>
    <dbReference type="NCBI Taxonomy" id="165716"/>
    <lineage>
        <taxon>Eukaryota</taxon>
        <taxon>Viridiplantae</taxon>
        <taxon>Streptophyta</taxon>
        <taxon>Embryophyta</taxon>
        <taxon>Tracheophyta</taxon>
        <taxon>Spermatophyta</taxon>
        <taxon>Magnoliopsida</taxon>
        <taxon>eudicotyledons</taxon>
        <taxon>Gunneridae</taxon>
        <taxon>Pentapetalae</taxon>
        <taxon>asterids</taxon>
        <taxon>Ericales</taxon>
        <taxon>Actinidiaceae</taxon>
        <taxon>Actinidia</taxon>
    </lineage>
</organism>
<proteinExistence type="predicted"/>
<dbReference type="GO" id="GO:0051537">
    <property type="term" value="F:2 iron, 2 sulfur cluster binding"/>
    <property type="evidence" value="ECO:0007669"/>
    <property type="project" value="InterPro"/>
</dbReference>